<accession>A0A1F5TCC2</accession>
<evidence type="ECO:0000313" key="1">
    <source>
        <dbReference type="EMBL" id="OGF36644.1"/>
    </source>
</evidence>
<dbReference type="Proteomes" id="UP000178656">
    <property type="component" value="Unassembled WGS sequence"/>
</dbReference>
<comment type="caution">
    <text evidence="1">The sequence shown here is derived from an EMBL/GenBank/DDBJ whole genome shotgun (WGS) entry which is preliminary data.</text>
</comment>
<protein>
    <submittedName>
        <fullName evidence="1">Uncharacterized protein</fullName>
    </submittedName>
</protein>
<organism evidence="1 2">
    <name type="scientific">Candidatus Falkowbacteria bacterium RIFOXYC2_FULL_48_21</name>
    <dbReference type="NCBI Taxonomy" id="1798005"/>
    <lineage>
        <taxon>Bacteria</taxon>
        <taxon>Candidatus Falkowiibacteriota</taxon>
    </lineage>
</organism>
<dbReference type="EMBL" id="MFGM01000031">
    <property type="protein sequence ID" value="OGF36644.1"/>
    <property type="molecule type" value="Genomic_DNA"/>
</dbReference>
<name>A0A1F5TCC2_9BACT</name>
<gene>
    <name evidence="1" type="ORF">A2482_00285</name>
</gene>
<reference evidence="1 2" key="1">
    <citation type="journal article" date="2016" name="Nat. Commun.">
        <title>Thousands of microbial genomes shed light on interconnected biogeochemical processes in an aquifer system.</title>
        <authorList>
            <person name="Anantharaman K."/>
            <person name="Brown C.T."/>
            <person name="Hug L.A."/>
            <person name="Sharon I."/>
            <person name="Castelle C.J."/>
            <person name="Probst A.J."/>
            <person name="Thomas B.C."/>
            <person name="Singh A."/>
            <person name="Wilkins M.J."/>
            <person name="Karaoz U."/>
            <person name="Brodie E.L."/>
            <person name="Williams K.H."/>
            <person name="Hubbard S.S."/>
            <person name="Banfield J.F."/>
        </authorList>
    </citation>
    <scope>NUCLEOTIDE SEQUENCE [LARGE SCALE GENOMIC DNA]</scope>
</reference>
<dbReference type="AlphaFoldDB" id="A0A1F5TCC2"/>
<proteinExistence type="predicted"/>
<evidence type="ECO:0000313" key="2">
    <source>
        <dbReference type="Proteomes" id="UP000178656"/>
    </source>
</evidence>
<sequence>MLALRKVLVGKRMESAISQVAEVPCFAESGRMLNGRLLIREQWTVTVDGKRLDFYCYNLTRENDIKAGRPFGRIDTTDGRVLIWAQEEKRDFLIKES</sequence>